<feature type="region of interest" description="Disordered" evidence="5">
    <location>
        <begin position="86"/>
        <end position="107"/>
    </location>
</feature>
<dbReference type="CDD" id="cd02651">
    <property type="entry name" value="nuc_hydro_IU_UC_XIUA"/>
    <property type="match status" value="1"/>
</dbReference>
<dbReference type="EMBL" id="WUBL01000117">
    <property type="protein sequence ID" value="KAF2965381.1"/>
    <property type="molecule type" value="Genomic_DNA"/>
</dbReference>
<feature type="domain" description="RED-like N-terminal" evidence="7">
    <location>
        <begin position="82"/>
        <end position="192"/>
    </location>
</feature>
<feature type="region of interest" description="Disordered" evidence="5">
    <location>
        <begin position="275"/>
        <end position="395"/>
    </location>
</feature>
<reference evidence="8 9" key="1">
    <citation type="submission" date="2019-12" db="EMBL/GenBank/DDBJ databases">
        <title>Draft genome sequence of the ascomycete Xylaria multiplex DSM 110363.</title>
        <authorList>
            <person name="Buettner E."/>
            <person name="Kellner H."/>
        </authorList>
    </citation>
    <scope>NUCLEOTIDE SEQUENCE [LARGE SCALE GENOMIC DNA]</scope>
    <source>
        <strain evidence="8 9">DSM 110363</strain>
    </source>
</reference>
<proteinExistence type="inferred from homology"/>
<feature type="compositionally biased region" description="Basic and acidic residues" evidence="5">
    <location>
        <begin position="313"/>
        <end position="322"/>
    </location>
</feature>
<dbReference type="GO" id="GO:0005829">
    <property type="term" value="C:cytosol"/>
    <property type="evidence" value="ECO:0007669"/>
    <property type="project" value="TreeGrafter"/>
</dbReference>
<feature type="region of interest" description="Disordered" evidence="5">
    <location>
        <begin position="1"/>
        <end position="53"/>
    </location>
</feature>
<dbReference type="InParanoid" id="A0A7C8IJS9"/>
<keyword evidence="4" id="KW-0175">Coiled coil</keyword>
<gene>
    <name evidence="8" type="ORF">GQX73_g8202</name>
</gene>
<evidence type="ECO:0000259" key="6">
    <source>
        <dbReference type="Pfam" id="PF01156"/>
    </source>
</evidence>
<dbReference type="InterPro" id="IPR023186">
    <property type="entry name" value="IUNH"/>
</dbReference>
<feature type="compositionally biased region" description="Basic and acidic residues" evidence="5">
    <location>
        <begin position="160"/>
        <end position="171"/>
    </location>
</feature>
<evidence type="ECO:0000256" key="4">
    <source>
        <dbReference type="SAM" id="Coils"/>
    </source>
</evidence>
<feature type="region of interest" description="Disordered" evidence="5">
    <location>
        <begin position="488"/>
        <end position="512"/>
    </location>
</feature>
<comment type="caution">
    <text evidence="8">The sequence shown here is derived from an EMBL/GenBank/DDBJ whole genome shotgun (WGS) entry which is preliminary data.</text>
</comment>
<feature type="region of interest" description="Disordered" evidence="5">
    <location>
        <begin position="230"/>
        <end position="249"/>
    </location>
</feature>
<dbReference type="Pfam" id="PF01156">
    <property type="entry name" value="IU_nuc_hydro"/>
    <property type="match status" value="1"/>
</dbReference>
<evidence type="ECO:0008006" key="10">
    <source>
        <dbReference type="Google" id="ProtNLM"/>
    </source>
</evidence>
<evidence type="ECO:0000256" key="5">
    <source>
        <dbReference type="SAM" id="MobiDB-lite"/>
    </source>
</evidence>
<organism evidence="8 9">
    <name type="scientific">Xylaria multiplex</name>
    <dbReference type="NCBI Taxonomy" id="323545"/>
    <lineage>
        <taxon>Eukaryota</taxon>
        <taxon>Fungi</taxon>
        <taxon>Dikarya</taxon>
        <taxon>Ascomycota</taxon>
        <taxon>Pezizomycotina</taxon>
        <taxon>Sordariomycetes</taxon>
        <taxon>Xylariomycetidae</taxon>
        <taxon>Xylariales</taxon>
        <taxon>Xylariaceae</taxon>
        <taxon>Xylaria</taxon>
    </lineage>
</organism>
<dbReference type="InterPro" id="IPR001910">
    <property type="entry name" value="Inosine/uridine_hydrolase_dom"/>
</dbReference>
<feature type="compositionally biased region" description="Acidic residues" evidence="5">
    <location>
        <begin position="179"/>
        <end position="193"/>
    </location>
</feature>
<evidence type="ECO:0000313" key="8">
    <source>
        <dbReference type="EMBL" id="KAF2965381.1"/>
    </source>
</evidence>
<dbReference type="OrthoDB" id="432381at2759"/>
<dbReference type="GO" id="GO:0008477">
    <property type="term" value="F:purine nucleosidase activity"/>
    <property type="evidence" value="ECO:0007669"/>
    <property type="project" value="TreeGrafter"/>
</dbReference>
<feature type="compositionally biased region" description="Basic and acidic residues" evidence="5">
    <location>
        <begin position="230"/>
        <end position="247"/>
    </location>
</feature>
<protein>
    <recommendedName>
        <fullName evidence="10">Inosine/uridine-preferring nucleoside hydrolase domain-containing protein</fullName>
    </recommendedName>
</protein>
<feature type="region of interest" description="Disordered" evidence="5">
    <location>
        <begin position="160"/>
        <end position="220"/>
    </location>
</feature>
<dbReference type="PANTHER" id="PTHR12304">
    <property type="entry name" value="INOSINE-URIDINE PREFERRING NUCLEOSIDE HYDROLASE"/>
    <property type="match status" value="1"/>
</dbReference>
<dbReference type="PANTHER" id="PTHR12304:SF4">
    <property type="entry name" value="URIDINE NUCLEOSIDASE"/>
    <property type="match status" value="1"/>
</dbReference>
<feature type="domain" description="Inosine/uridine-preferring nucleoside hydrolase" evidence="6">
    <location>
        <begin position="516"/>
        <end position="870"/>
    </location>
</feature>
<feature type="compositionally biased region" description="Basic and acidic residues" evidence="5">
    <location>
        <begin position="352"/>
        <end position="372"/>
    </location>
</feature>
<dbReference type="Gene3D" id="3.90.245.10">
    <property type="entry name" value="Ribonucleoside hydrolase-like"/>
    <property type="match status" value="1"/>
</dbReference>
<dbReference type="InterPro" id="IPR036452">
    <property type="entry name" value="Ribo_hydro-like"/>
</dbReference>
<sequence>MNNEQFRRLIAANAAKSPTVDDNGAASTPSRGAALGSRQKSSIPMTPRSVAGLHKSDFARQLAERNKPGQKEKTFRSFVPKGSKLAEGYVDRAQARQSEKEDDDRETRLKALEEALKREEIDQQTFDNLKSQIVGGDLSSTHLVKGLDFKLLERIRKGENVLDSEAHHEEGEAGADTPENIDDELDRLEEEEVAAMTKETTRKKGHLSTAPTNSSRKRTRDQILAEMKAARDAVKAQKKPTLGDKFRKIGAMKAQGTRIERDNRGREVMIIIDEDGNEKRKVRKTAPDKPSQKIGDLMVPDPKAKPLGMEVPDVYKPKAKEPEESDDIFDDVDDDYNPLAGLDDDSDEDEKEENKMSVEQAKATDPEKEAKDTMPPPVRPVAPSEPRNYFKDSKTSLVSSETLEAPSISDPAIQAAFKKAASLRAIANSSEEVDGEEARAKAERRRKMLENNDRDAEDMDMGFGTSRFEDDADFDEQRVKLSEWGRGVEEGNYSKGSGSKRKRGPKKRKGDANNATDDVFAILLGAYHPGIQLLGISTVHGNASVHKTTNNALSVLSAIGKHDAVRVYQGAARPLQRDPVHATAIHGESGLDGTDLLPAPAFSALDASTPAIDAMASALRACEPGTPWVVATGALTNVAELFTVHPNLKSHVAGLSIMGGSVGGGFTAAVMGRVDDVERIGNYSQWAEFNVLIDPEAAAALLHDPILAPKTTLVPLDLTHLVLATKEVQDLLLQGTEAATTAAAAEAIRNKDINAKSTLRQMLVELLMFFAETYRDVFGIIEGPPLHDPLAVAAILTGTRHEIPFYDFDFANPKGPAQRERFQVRVVTEGTLEDAREKGSQTGRTIVRLLPPGEAGVRIPRGVNIELFWKVIEECCQRADEANAEMPASSGEGQVNR</sequence>
<evidence type="ECO:0000256" key="2">
    <source>
        <dbReference type="ARBA" id="ARBA00022801"/>
    </source>
</evidence>
<comment type="similarity">
    <text evidence="1">Belongs to the IUNH family.</text>
</comment>
<evidence type="ECO:0000256" key="1">
    <source>
        <dbReference type="ARBA" id="ARBA00009176"/>
    </source>
</evidence>
<evidence type="ECO:0000313" key="9">
    <source>
        <dbReference type="Proteomes" id="UP000481858"/>
    </source>
</evidence>
<feature type="compositionally biased region" description="Basic and acidic residues" evidence="5">
    <location>
        <begin position="89"/>
        <end position="107"/>
    </location>
</feature>
<dbReference type="AlphaFoldDB" id="A0A7C8IJS9"/>
<dbReference type="GO" id="GO:0006152">
    <property type="term" value="P:purine nucleoside catabolic process"/>
    <property type="evidence" value="ECO:0007669"/>
    <property type="project" value="TreeGrafter"/>
</dbReference>
<evidence type="ECO:0000256" key="3">
    <source>
        <dbReference type="ARBA" id="ARBA00023295"/>
    </source>
</evidence>
<name>A0A7C8IJS9_9PEZI</name>
<keyword evidence="2" id="KW-0378">Hydrolase</keyword>
<dbReference type="Pfam" id="PF07808">
    <property type="entry name" value="RED_N"/>
    <property type="match status" value="1"/>
</dbReference>
<feature type="coiled-coil region" evidence="4">
    <location>
        <begin position="426"/>
        <end position="459"/>
    </location>
</feature>
<feature type="compositionally biased region" description="Basic residues" evidence="5">
    <location>
        <begin position="498"/>
        <end position="509"/>
    </location>
</feature>
<accession>A0A7C8IJS9</accession>
<dbReference type="InterPro" id="IPR012916">
    <property type="entry name" value="RED_N"/>
</dbReference>
<evidence type="ECO:0000259" key="7">
    <source>
        <dbReference type="Pfam" id="PF07808"/>
    </source>
</evidence>
<feature type="compositionally biased region" description="Acidic residues" evidence="5">
    <location>
        <begin position="323"/>
        <end position="351"/>
    </location>
</feature>
<dbReference type="SUPFAM" id="SSF53590">
    <property type="entry name" value="Nucleoside hydrolase"/>
    <property type="match status" value="1"/>
</dbReference>
<keyword evidence="3" id="KW-0326">Glycosidase</keyword>
<keyword evidence="9" id="KW-1185">Reference proteome</keyword>
<dbReference type="Proteomes" id="UP000481858">
    <property type="component" value="Unassembled WGS sequence"/>
</dbReference>